<dbReference type="InterPro" id="IPR001025">
    <property type="entry name" value="BAH_dom"/>
</dbReference>
<evidence type="ECO:0000256" key="2">
    <source>
        <dbReference type="ARBA" id="ARBA00022603"/>
    </source>
</evidence>
<dbReference type="Pfam" id="PF01426">
    <property type="entry name" value="BAH"/>
    <property type="match status" value="2"/>
</dbReference>
<keyword evidence="3 8" id="KW-0808">Transferase</keyword>
<dbReference type="PRINTS" id="PR00105">
    <property type="entry name" value="C5METTRFRASE"/>
</dbReference>
<dbReference type="PROSITE" id="PS51038">
    <property type="entry name" value="BAH"/>
    <property type="match status" value="2"/>
</dbReference>
<evidence type="ECO:0000256" key="5">
    <source>
        <dbReference type="ARBA" id="ARBA00022737"/>
    </source>
</evidence>
<evidence type="ECO:0000256" key="9">
    <source>
        <dbReference type="PIRSR" id="PIRSR037404-1"/>
    </source>
</evidence>
<dbReference type="Pfam" id="PF00145">
    <property type="entry name" value="DNA_methylase"/>
    <property type="match status" value="1"/>
</dbReference>
<keyword evidence="7 8" id="KW-0539">Nucleus</keyword>
<dbReference type="PANTHER" id="PTHR10629:SF52">
    <property type="entry name" value="DNA (CYTOSINE-5)-METHYLTRANSFERASE 1"/>
    <property type="match status" value="1"/>
</dbReference>
<dbReference type="EMBL" id="JABAYA010000171">
    <property type="protein sequence ID" value="KAF7722914.1"/>
    <property type="molecule type" value="Genomic_DNA"/>
</dbReference>
<organism evidence="15 16">
    <name type="scientific">Apophysomyces ossiformis</name>
    <dbReference type="NCBI Taxonomy" id="679940"/>
    <lineage>
        <taxon>Eukaryota</taxon>
        <taxon>Fungi</taxon>
        <taxon>Fungi incertae sedis</taxon>
        <taxon>Mucoromycota</taxon>
        <taxon>Mucoromycotina</taxon>
        <taxon>Mucoromycetes</taxon>
        <taxon>Mucorales</taxon>
        <taxon>Mucorineae</taxon>
        <taxon>Mucoraceae</taxon>
        <taxon>Apophysomyces</taxon>
    </lineage>
</organism>
<dbReference type="GO" id="GO:0044027">
    <property type="term" value="P:negative regulation of gene expression via chromosomal CpG island methylation"/>
    <property type="evidence" value="ECO:0007669"/>
    <property type="project" value="TreeGrafter"/>
</dbReference>
<comment type="subcellular location">
    <subcellularLocation>
        <location evidence="1 8">Nucleus</location>
    </subcellularLocation>
</comment>
<dbReference type="InterPro" id="IPR029063">
    <property type="entry name" value="SAM-dependent_MTases_sf"/>
</dbReference>
<dbReference type="GO" id="GO:0006346">
    <property type="term" value="P:DNA methylation-dependent constitutive heterochromatin formation"/>
    <property type="evidence" value="ECO:0007669"/>
    <property type="project" value="InterPro"/>
</dbReference>
<evidence type="ECO:0000313" key="15">
    <source>
        <dbReference type="EMBL" id="KAF7722914.1"/>
    </source>
</evidence>
<evidence type="ECO:0000256" key="3">
    <source>
        <dbReference type="ARBA" id="ARBA00022679"/>
    </source>
</evidence>
<dbReference type="PROSITE" id="PS00094">
    <property type="entry name" value="C5_MTASE_1"/>
    <property type="match status" value="1"/>
</dbReference>
<feature type="region of interest" description="Disordered" evidence="13">
    <location>
        <begin position="710"/>
        <end position="737"/>
    </location>
</feature>
<evidence type="ECO:0000256" key="10">
    <source>
        <dbReference type="PROSITE-ProRule" id="PRU01016"/>
    </source>
</evidence>
<protein>
    <recommendedName>
        <fullName evidence="8">DNA (cytosine-5)-methyltransferase</fullName>
        <ecNumber evidence="8">2.1.1.37</ecNumber>
    </recommendedName>
</protein>
<feature type="region of interest" description="Disordered" evidence="13">
    <location>
        <begin position="94"/>
        <end position="153"/>
    </location>
</feature>
<feature type="compositionally biased region" description="Basic residues" evidence="13">
    <location>
        <begin position="721"/>
        <end position="732"/>
    </location>
</feature>
<evidence type="ECO:0000256" key="1">
    <source>
        <dbReference type="ARBA" id="ARBA00004123"/>
    </source>
</evidence>
<keyword evidence="16" id="KW-1185">Reference proteome</keyword>
<dbReference type="SUPFAM" id="SSF53335">
    <property type="entry name" value="S-adenosyl-L-methionine-dependent methyltransferases"/>
    <property type="match status" value="1"/>
</dbReference>
<dbReference type="PROSITE" id="PS00095">
    <property type="entry name" value="C5_MTASE_2"/>
    <property type="match status" value="1"/>
</dbReference>
<dbReference type="Proteomes" id="UP000605846">
    <property type="component" value="Unassembled WGS sequence"/>
</dbReference>
<evidence type="ECO:0000256" key="4">
    <source>
        <dbReference type="ARBA" id="ARBA00022691"/>
    </source>
</evidence>
<dbReference type="PIRSF" id="PIRSF037404">
    <property type="entry name" value="DNMT1"/>
    <property type="match status" value="1"/>
</dbReference>
<dbReference type="GO" id="GO:0003682">
    <property type="term" value="F:chromatin binding"/>
    <property type="evidence" value="ECO:0007669"/>
    <property type="project" value="UniProtKB-UniRule"/>
</dbReference>
<feature type="domain" description="BAH" evidence="14">
    <location>
        <begin position="516"/>
        <end position="628"/>
    </location>
</feature>
<evidence type="ECO:0000313" key="16">
    <source>
        <dbReference type="Proteomes" id="UP000605846"/>
    </source>
</evidence>
<dbReference type="GO" id="GO:0005634">
    <property type="term" value="C:nucleus"/>
    <property type="evidence" value="ECO:0007669"/>
    <property type="project" value="UniProtKB-SubCell"/>
</dbReference>
<evidence type="ECO:0000256" key="6">
    <source>
        <dbReference type="ARBA" id="ARBA00023125"/>
    </source>
</evidence>
<keyword evidence="6 8" id="KW-0238">DNA-binding</keyword>
<evidence type="ECO:0000256" key="12">
    <source>
        <dbReference type="RuleBase" id="RU000417"/>
    </source>
</evidence>
<dbReference type="Pfam" id="PF12047">
    <property type="entry name" value="DNMT1-RFD"/>
    <property type="match status" value="1"/>
</dbReference>
<dbReference type="InterPro" id="IPR022702">
    <property type="entry name" value="Cytosine_MeTrfase1_RFD"/>
</dbReference>
<sequence>MAGRRINFNRSFPLRATINRELKNSNALFDTHGLDDMISNDDEQYDEDNLKQMYPSLYRAFGLLGSSVIWDSLQEHDFDADLAADSLSVRIEKTKTRKGVRKTTSRKPLSASDDSRNTLASTEPIKARNGKTKRKSLSSTEPRKKPRKNKTESLFYTIGSEIEESENLEVVGENNEEDAEDRTLPMRNLDNFVLYDINNNNRIQSLDDIGKDNMEIRASGDVSAIFVEDVEEEEVDDDDDDEDKTDEPITTRVQLTCIFFWEVYMNANGKSEIWIQTQYGWYKLIRPADRYRPFYDPVAARTRIANIAESVLEENPKATYECFLQELNNTSHSLPTESNTCYQVTVCEADLQQHAAFVIEEIELWAHEMSKTKALQSPLLKELVRIRDETVSVKTKAKGRPADTSADDNGSRRTVRQKNQDVLHKFNSTCVTPHISAIAKEMFVRPLIEIKEAAEEAEIVTSKAKLVTSAMDIEDDENRNDGVYYKESTDHVHWHGEILATKGARKYYGAAIIDSELIQVGDCVYLRNGTESPWFARVIYMYEESDKLMFHARYFSHGKDTLLQEFAGNRELFLLDECSDNNLDCVMGKCQLTHLDANEKEPVEFGQKNFWFYRYWYDTNYAVFEDAKIHENKHGLDIFGDYRDCMSCQVHAKEKDKNKVIWNSGQSRTEDGFRYQGHEYHLHDFVYITTGEPNEPYLIGQILALETTKIEEEEPSSPSRSTRKKRSTKRRSSPVASSLPAEAKIRVYIRADLVELFDHNKVVEKDNLKFKSSRELYQTDDVRTVNVSLFEGTCWVDHIDAIDDLTVYKKQYDSFYVSKKYSDETLGLEDFVRCDICMTNRQKTQNNHNQYLQNMPKLIGLDIFSGCGGLTCGMEMTGVVDTRYSIEFYPSAALSFEKNFTGSIAYNQCANILLERAIAQHSRNEQLEEMNDHMGRPLKPMPKPGDVDFIYCGPPCQGYSGINRYKKADDIKNTLVCTALSYVDFYKPKYFLLENVRGLVNFKLGGEQEGTNRIKGGIQMGVVKYILRCLTSMGYQARFSIQQAGHYGVAQSRRRLFIWGSKIGYSLPDFPQPITCFPKPASLSINLPDGKTFSYMKRTDGQAPLPTVTVGDSISELPGFEYINTHKEYPETKEDINMRNASKVPQLPACHQGIVGDIKQVYTNPPLTDFQDWIRSGAGDELCNHFTRAWNSINVERIYNVEMKPGADHSSLPEKLKPWCLSHQDSAASRHNGWKGLYGRLDYNGQFQTTLTEMSPMGKQGTVIHPNQRRVLTVRECARSQGFPDWFVFYSTSPDGTFASVKDMYRQVGNAVPVPLAFALGNKLKEALVKDWVDA</sequence>
<comment type="similarity">
    <text evidence="8 10 11">Belongs to the class I-like SAM-binding methyltransferase superfamily. C5-methyltransferase family.</text>
</comment>
<accession>A0A8H7BNK7</accession>
<dbReference type="NCBIfam" id="TIGR00675">
    <property type="entry name" value="dcm"/>
    <property type="match status" value="1"/>
</dbReference>
<feature type="domain" description="BAH" evidence="14">
    <location>
        <begin position="678"/>
        <end position="832"/>
    </location>
</feature>
<dbReference type="OrthoDB" id="5376140at2759"/>
<dbReference type="Gene3D" id="2.30.30.490">
    <property type="match status" value="2"/>
</dbReference>
<dbReference type="GO" id="GO:0032259">
    <property type="term" value="P:methylation"/>
    <property type="evidence" value="ECO:0007669"/>
    <property type="project" value="UniProtKB-KW"/>
</dbReference>
<dbReference type="EC" id="2.1.1.37" evidence="8"/>
<evidence type="ECO:0000259" key="14">
    <source>
        <dbReference type="PROSITE" id="PS51038"/>
    </source>
</evidence>
<dbReference type="Gene3D" id="3.90.120.10">
    <property type="entry name" value="DNA Methylase, subunit A, domain 2"/>
    <property type="match status" value="2"/>
</dbReference>
<proteinExistence type="inferred from homology"/>
<dbReference type="InterPro" id="IPR031303">
    <property type="entry name" value="C5_meth_CS"/>
</dbReference>
<comment type="caution">
    <text evidence="15">The sequence shown here is derived from an EMBL/GenBank/DDBJ whole genome shotgun (WGS) entry which is preliminary data.</text>
</comment>
<dbReference type="InterPro" id="IPR001525">
    <property type="entry name" value="C5_MeTfrase"/>
</dbReference>
<name>A0A8H7BNK7_9FUNG</name>
<keyword evidence="5" id="KW-0677">Repeat</keyword>
<dbReference type="PROSITE" id="PS51679">
    <property type="entry name" value="SAM_MT_C5"/>
    <property type="match status" value="1"/>
</dbReference>
<dbReference type="InterPro" id="IPR018117">
    <property type="entry name" value="C5_DNA_meth_AS"/>
</dbReference>
<evidence type="ECO:0000256" key="8">
    <source>
        <dbReference type="PIRNR" id="PIRNR037404"/>
    </source>
</evidence>
<feature type="active site" evidence="9 10">
    <location>
        <position position="956"/>
    </location>
</feature>
<comment type="catalytic activity">
    <reaction evidence="8 12">
        <text>a 2'-deoxycytidine in DNA + S-adenosyl-L-methionine = a 5-methyl-2'-deoxycytidine in DNA + S-adenosyl-L-homocysteine + H(+)</text>
        <dbReference type="Rhea" id="RHEA:13681"/>
        <dbReference type="Rhea" id="RHEA-COMP:11369"/>
        <dbReference type="Rhea" id="RHEA-COMP:11370"/>
        <dbReference type="ChEBI" id="CHEBI:15378"/>
        <dbReference type="ChEBI" id="CHEBI:57856"/>
        <dbReference type="ChEBI" id="CHEBI:59789"/>
        <dbReference type="ChEBI" id="CHEBI:85452"/>
        <dbReference type="ChEBI" id="CHEBI:85454"/>
        <dbReference type="EC" id="2.1.1.37"/>
    </reaction>
</comment>
<dbReference type="GO" id="GO:0003886">
    <property type="term" value="F:DNA (cytosine-5-)-methyltransferase activity"/>
    <property type="evidence" value="ECO:0007669"/>
    <property type="project" value="UniProtKB-UniRule"/>
</dbReference>
<feature type="region of interest" description="Disordered" evidence="13">
    <location>
        <begin position="394"/>
        <end position="416"/>
    </location>
</feature>
<feature type="compositionally biased region" description="Basic residues" evidence="13">
    <location>
        <begin position="95"/>
        <end position="105"/>
    </location>
</feature>
<dbReference type="InterPro" id="IPR043151">
    <property type="entry name" value="BAH_sf"/>
</dbReference>
<gene>
    <name evidence="15" type="ORF">EC973_002594</name>
</gene>
<keyword evidence="2 8" id="KW-0489">Methyltransferase</keyword>
<dbReference type="GO" id="GO:0003677">
    <property type="term" value="F:DNA binding"/>
    <property type="evidence" value="ECO:0007669"/>
    <property type="project" value="UniProtKB-KW"/>
</dbReference>
<dbReference type="PANTHER" id="PTHR10629">
    <property type="entry name" value="CYTOSINE-SPECIFIC METHYLTRANSFERASE"/>
    <property type="match status" value="1"/>
</dbReference>
<evidence type="ECO:0000256" key="13">
    <source>
        <dbReference type="SAM" id="MobiDB-lite"/>
    </source>
</evidence>
<dbReference type="InterPro" id="IPR050390">
    <property type="entry name" value="C5-Methyltransferase"/>
</dbReference>
<dbReference type="Gene3D" id="3.40.50.150">
    <property type="entry name" value="Vaccinia Virus protein VP39"/>
    <property type="match status" value="1"/>
</dbReference>
<evidence type="ECO:0000256" key="7">
    <source>
        <dbReference type="ARBA" id="ARBA00023242"/>
    </source>
</evidence>
<evidence type="ECO:0000256" key="11">
    <source>
        <dbReference type="RuleBase" id="RU000416"/>
    </source>
</evidence>
<dbReference type="SMART" id="SM00439">
    <property type="entry name" value="BAH"/>
    <property type="match status" value="2"/>
</dbReference>
<keyword evidence="4 8" id="KW-0949">S-adenosyl-L-methionine</keyword>
<reference evidence="15" key="1">
    <citation type="submission" date="2020-01" db="EMBL/GenBank/DDBJ databases">
        <title>Genome Sequencing of Three Apophysomyces-Like Fungal Strains Confirms a Novel Fungal Genus in the Mucoromycota with divergent Burkholderia-like Endosymbiotic Bacteria.</title>
        <authorList>
            <person name="Stajich J.E."/>
            <person name="Macias A.M."/>
            <person name="Carter-House D."/>
            <person name="Lovett B."/>
            <person name="Kasson L.R."/>
            <person name="Berry K."/>
            <person name="Grigoriev I."/>
            <person name="Chang Y."/>
            <person name="Spatafora J."/>
            <person name="Kasson M.T."/>
        </authorList>
    </citation>
    <scope>NUCLEOTIDE SEQUENCE</scope>
    <source>
        <strain evidence="15">NRRL A-21654</strain>
    </source>
</reference>